<feature type="region of interest" description="Disordered" evidence="1">
    <location>
        <begin position="57"/>
        <end position="86"/>
    </location>
</feature>
<reference evidence="3" key="1">
    <citation type="journal article" date="2019" name="Sci. Rep.">
        <title>Draft genome of Tanacetum cinerariifolium, the natural source of mosquito coil.</title>
        <authorList>
            <person name="Yamashiro T."/>
            <person name="Shiraishi A."/>
            <person name="Satake H."/>
            <person name="Nakayama K."/>
        </authorList>
    </citation>
    <scope>NUCLEOTIDE SEQUENCE</scope>
</reference>
<evidence type="ECO:0000313" key="3">
    <source>
        <dbReference type="EMBL" id="GFD57119.1"/>
    </source>
</evidence>
<sequence length="86" mass="8763">MMRLASAMLCSSAVVGIAESLGLGDVQGTFVDGPAGDGADDARRLGVEQGLDVAQVVDATRGDHRNARGRSQGRGEGHIAALHHAV</sequence>
<dbReference type="AlphaFoldDB" id="A0A699XBT0"/>
<feature type="non-terminal residue" evidence="3">
    <location>
        <position position="86"/>
    </location>
</feature>
<evidence type="ECO:0000256" key="1">
    <source>
        <dbReference type="SAM" id="MobiDB-lite"/>
    </source>
</evidence>
<feature type="chain" id="PRO_5025576348" evidence="2">
    <location>
        <begin position="21"/>
        <end position="86"/>
    </location>
</feature>
<proteinExistence type="predicted"/>
<dbReference type="EMBL" id="BKCJ011837194">
    <property type="protein sequence ID" value="GFD57119.1"/>
    <property type="molecule type" value="Genomic_DNA"/>
</dbReference>
<accession>A0A699XBT0</accession>
<gene>
    <name evidence="3" type="ORF">Tci_929088</name>
</gene>
<protein>
    <submittedName>
        <fullName evidence="3">Uncharacterized protein</fullName>
    </submittedName>
</protein>
<feature type="signal peptide" evidence="2">
    <location>
        <begin position="1"/>
        <end position="20"/>
    </location>
</feature>
<organism evidence="3">
    <name type="scientific">Tanacetum cinerariifolium</name>
    <name type="common">Dalmatian daisy</name>
    <name type="synonym">Chrysanthemum cinerariifolium</name>
    <dbReference type="NCBI Taxonomy" id="118510"/>
    <lineage>
        <taxon>Eukaryota</taxon>
        <taxon>Viridiplantae</taxon>
        <taxon>Streptophyta</taxon>
        <taxon>Embryophyta</taxon>
        <taxon>Tracheophyta</taxon>
        <taxon>Spermatophyta</taxon>
        <taxon>Magnoliopsida</taxon>
        <taxon>eudicotyledons</taxon>
        <taxon>Gunneridae</taxon>
        <taxon>Pentapetalae</taxon>
        <taxon>asterids</taxon>
        <taxon>campanulids</taxon>
        <taxon>Asterales</taxon>
        <taxon>Asteraceae</taxon>
        <taxon>Asteroideae</taxon>
        <taxon>Anthemideae</taxon>
        <taxon>Anthemidinae</taxon>
        <taxon>Tanacetum</taxon>
    </lineage>
</organism>
<keyword evidence="2" id="KW-0732">Signal</keyword>
<name>A0A699XBT0_TANCI</name>
<comment type="caution">
    <text evidence="3">The sequence shown here is derived from an EMBL/GenBank/DDBJ whole genome shotgun (WGS) entry which is preliminary data.</text>
</comment>
<evidence type="ECO:0000256" key="2">
    <source>
        <dbReference type="SAM" id="SignalP"/>
    </source>
</evidence>